<comment type="cofactor">
    <cofactor evidence="6">
        <name>Fe(2+)</name>
        <dbReference type="ChEBI" id="CHEBI:29033"/>
    </cofactor>
    <text evidence="6">Binds 1 Fe(2+) ion.</text>
</comment>
<dbReference type="AlphaFoldDB" id="A0A917S973"/>
<accession>A0A917S973</accession>
<gene>
    <name evidence="7" type="primary">def1</name>
    <name evidence="6" type="synonym">def</name>
    <name evidence="7" type="ORF">GCM10011575_21000</name>
</gene>
<keyword evidence="8" id="KW-1185">Reference proteome</keyword>
<comment type="function">
    <text evidence="6">Removes the formyl group from the N-terminal Met of newly synthesized proteins. Requires at least a dipeptide for an efficient rate of reaction. N-terminal L-methionine is a prerequisite for activity but the enzyme has broad specificity at other positions.</text>
</comment>
<dbReference type="PRINTS" id="PR01576">
    <property type="entry name" value="PDEFORMYLASE"/>
</dbReference>
<feature type="active site" evidence="6">
    <location>
        <position position="161"/>
    </location>
</feature>
<keyword evidence="5 6" id="KW-0408">Iron</keyword>
<feature type="binding site" evidence="6">
    <location>
        <position position="164"/>
    </location>
    <ligand>
        <name>Fe cation</name>
        <dbReference type="ChEBI" id="CHEBI:24875"/>
    </ligand>
</feature>
<keyword evidence="4 6" id="KW-0648">Protein biosynthesis</keyword>
<dbReference type="NCBIfam" id="NF001159">
    <property type="entry name" value="PRK00150.1-3"/>
    <property type="match status" value="1"/>
</dbReference>
<dbReference type="SUPFAM" id="SSF56420">
    <property type="entry name" value="Peptide deformylase"/>
    <property type="match status" value="1"/>
</dbReference>
<sequence length="203" mass="22343">MIDDAVRRVLEQPRPLPIVQAGDPVLRRRAEDVPADVDRGLLSELIAAMRESMHAAPGVGLAAPQVGLGLRLAVLEDPAGLPGDVADARDRRPLPFTVIINPEYRQVGHDTATWYEGCLSIAGWQAATERAVTVELRCLDEDFAPVVERFTGWQARIVQHETDHLAGTLYVDKAILRSLSDNSSYTQRWSGADLQQARNQLGF</sequence>
<evidence type="ECO:0000256" key="1">
    <source>
        <dbReference type="ARBA" id="ARBA00010759"/>
    </source>
</evidence>
<proteinExistence type="inferred from homology"/>
<evidence type="ECO:0000256" key="2">
    <source>
        <dbReference type="ARBA" id="ARBA00022723"/>
    </source>
</evidence>
<dbReference type="InterPro" id="IPR036821">
    <property type="entry name" value="Peptide_deformylase_sf"/>
</dbReference>
<evidence type="ECO:0000313" key="8">
    <source>
        <dbReference type="Proteomes" id="UP000613840"/>
    </source>
</evidence>
<dbReference type="PIRSF" id="PIRSF004749">
    <property type="entry name" value="Pep_def"/>
    <property type="match status" value="1"/>
</dbReference>
<reference evidence="7" key="2">
    <citation type="submission" date="2020-09" db="EMBL/GenBank/DDBJ databases">
        <authorList>
            <person name="Sun Q."/>
            <person name="Zhou Y."/>
        </authorList>
    </citation>
    <scope>NUCLEOTIDE SEQUENCE</scope>
    <source>
        <strain evidence="7">CGMCC 4.7306</strain>
    </source>
</reference>
<evidence type="ECO:0000256" key="6">
    <source>
        <dbReference type="HAMAP-Rule" id="MF_00163"/>
    </source>
</evidence>
<evidence type="ECO:0000256" key="4">
    <source>
        <dbReference type="ARBA" id="ARBA00022917"/>
    </source>
</evidence>
<comment type="caution">
    <text evidence="7">The sequence shown here is derived from an EMBL/GenBank/DDBJ whole genome shotgun (WGS) entry which is preliminary data.</text>
</comment>
<dbReference type="Pfam" id="PF01327">
    <property type="entry name" value="Pep_deformylase"/>
    <property type="match status" value="1"/>
</dbReference>
<feature type="binding site" evidence="6">
    <location>
        <position position="118"/>
    </location>
    <ligand>
        <name>Fe cation</name>
        <dbReference type="ChEBI" id="CHEBI:24875"/>
    </ligand>
</feature>
<dbReference type="GO" id="GO:0046872">
    <property type="term" value="F:metal ion binding"/>
    <property type="evidence" value="ECO:0007669"/>
    <property type="project" value="UniProtKB-KW"/>
</dbReference>
<reference evidence="7" key="1">
    <citation type="journal article" date="2014" name="Int. J. Syst. Evol. Microbiol.">
        <title>Complete genome sequence of Corynebacterium casei LMG S-19264T (=DSM 44701T), isolated from a smear-ripened cheese.</title>
        <authorList>
            <consortium name="US DOE Joint Genome Institute (JGI-PGF)"/>
            <person name="Walter F."/>
            <person name="Albersmeier A."/>
            <person name="Kalinowski J."/>
            <person name="Ruckert C."/>
        </authorList>
    </citation>
    <scope>NUCLEOTIDE SEQUENCE</scope>
    <source>
        <strain evidence="7">CGMCC 4.7306</strain>
    </source>
</reference>
<dbReference type="FunFam" id="3.90.45.10:FF:000003">
    <property type="entry name" value="Peptide deformylase"/>
    <property type="match status" value="1"/>
</dbReference>
<protein>
    <recommendedName>
        <fullName evidence="6">Peptide deformylase</fullName>
        <shortName evidence="6">PDF</shortName>
        <ecNumber evidence="6">3.5.1.88</ecNumber>
    </recommendedName>
    <alternativeName>
        <fullName evidence="6">Polypeptide deformylase</fullName>
    </alternativeName>
</protein>
<dbReference type="GO" id="GO:0006412">
    <property type="term" value="P:translation"/>
    <property type="evidence" value="ECO:0007669"/>
    <property type="project" value="UniProtKB-UniRule"/>
</dbReference>
<dbReference type="PANTHER" id="PTHR10458:SF2">
    <property type="entry name" value="PEPTIDE DEFORMYLASE, MITOCHONDRIAL"/>
    <property type="match status" value="1"/>
</dbReference>
<dbReference type="GO" id="GO:0042586">
    <property type="term" value="F:peptide deformylase activity"/>
    <property type="evidence" value="ECO:0007669"/>
    <property type="project" value="UniProtKB-UniRule"/>
</dbReference>
<feature type="binding site" evidence="6">
    <location>
        <position position="160"/>
    </location>
    <ligand>
        <name>Fe cation</name>
        <dbReference type="ChEBI" id="CHEBI:24875"/>
    </ligand>
</feature>
<comment type="catalytic activity">
    <reaction evidence="6">
        <text>N-terminal N-formyl-L-methionyl-[peptide] + H2O = N-terminal L-methionyl-[peptide] + formate</text>
        <dbReference type="Rhea" id="RHEA:24420"/>
        <dbReference type="Rhea" id="RHEA-COMP:10639"/>
        <dbReference type="Rhea" id="RHEA-COMP:10640"/>
        <dbReference type="ChEBI" id="CHEBI:15377"/>
        <dbReference type="ChEBI" id="CHEBI:15740"/>
        <dbReference type="ChEBI" id="CHEBI:49298"/>
        <dbReference type="ChEBI" id="CHEBI:64731"/>
        <dbReference type="EC" id="3.5.1.88"/>
    </reaction>
</comment>
<organism evidence="7 8">
    <name type="scientific">Microlunatus endophyticus</name>
    <dbReference type="NCBI Taxonomy" id="1716077"/>
    <lineage>
        <taxon>Bacteria</taxon>
        <taxon>Bacillati</taxon>
        <taxon>Actinomycetota</taxon>
        <taxon>Actinomycetes</taxon>
        <taxon>Propionibacteriales</taxon>
        <taxon>Propionibacteriaceae</taxon>
        <taxon>Microlunatus</taxon>
    </lineage>
</organism>
<dbReference type="InterPro" id="IPR023635">
    <property type="entry name" value="Peptide_deformylase"/>
</dbReference>
<comment type="similarity">
    <text evidence="1 6">Belongs to the polypeptide deformylase family.</text>
</comment>
<dbReference type="HAMAP" id="MF_00163">
    <property type="entry name" value="Pep_deformylase"/>
    <property type="match status" value="1"/>
</dbReference>
<dbReference type="EC" id="3.5.1.88" evidence="6"/>
<dbReference type="EMBL" id="BMMZ01000004">
    <property type="protein sequence ID" value="GGL62253.1"/>
    <property type="molecule type" value="Genomic_DNA"/>
</dbReference>
<evidence type="ECO:0000313" key="7">
    <source>
        <dbReference type="EMBL" id="GGL62253.1"/>
    </source>
</evidence>
<keyword evidence="3 6" id="KW-0378">Hydrolase</keyword>
<name>A0A917S973_9ACTN</name>
<evidence type="ECO:0000256" key="3">
    <source>
        <dbReference type="ARBA" id="ARBA00022801"/>
    </source>
</evidence>
<dbReference type="Proteomes" id="UP000613840">
    <property type="component" value="Unassembled WGS sequence"/>
</dbReference>
<dbReference type="PANTHER" id="PTHR10458">
    <property type="entry name" value="PEPTIDE DEFORMYLASE"/>
    <property type="match status" value="1"/>
</dbReference>
<dbReference type="Gene3D" id="3.90.45.10">
    <property type="entry name" value="Peptide deformylase"/>
    <property type="match status" value="1"/>
</dbReference>
<evidence type="ECO:0000256" key="5">
    <source>
        <dbReference type="ARBA" id="ARBA00023004"/>
    </source>
</evidence>
<dbReference type="CDD" id="cd00487">
    <property type="entry name" value="Pep_deformylase"/>
    <property type="match status" value="1"/>
</dbReference>
<keyword evidence="2 6" id="KW-0479">Metal-binding</keyword>